<organism evidence="2 3">
    <name type="scientific">Fasciola gigantica</name>
    <name type="common">Giant liver fluke</name>
    <dbReference type="NCBI Taxonomy" id="46835"/>
    <lineage>
        <taxon>Eukaryota</taxon>
        <taxon>Metazoa</taxon>
        <taxon>Spiralia</taxon>
        <taxon>Lophotrochozoa</taxon>
        <taxon>Platyhelminthes</taxon>
        <taxon>Trematoda</taxon>
        <taxon>Digenea</taxon>
        <taxon>Plagiorchiida</taxon>
        <taxon>Echinostomata</taxon>
        <taxon>Echinostomatoidea</taxon>
        <taxon>Fasciolidae</taxon>
        <taxon>Fasciola</taxon>
    </lineage>
</organism>
<keyword evidence="3" id="KW-1185">Reference proteome</keyword>
<reference evidence="2 3" key="1">
    <citation type="submission" date="2019-04" db="EMBL/GenBank/DDBJ databases">
        <title>Annotation for the trematode Fasciola gigantica.</title>
        <authorList>
            <person name="Choi Y.-J."/>
        </authorList>
    </citation>
    <scope>NUCLEOTIDE SEQUENCE [LARGE SCALE GENOMIC DNA]</scope>
    <source>
        <strain evidence="2">Uganda_cow_1</strain>
    </source>
</reference>
<dbReference type="Gene3D" id="1.10.357.150">
    <property type="match status" value="1"/>
</dbReference>
<dbReference type="AlphaFoldDB" id="A0A504YV17"/>
<protein>
    <submittedName>
        <fullName evidence="2">ATP-dependent RNA helicase DDX55/SPB4</fullName>
    </submittedName>
</protein>
<dbReference type="OrthoDB" id="534815at2759"/>
<dbReference type="InterPro" id="IPR055148">
    <property type="entry name" value="ZW10_C_2"/>
</dbReference>
<dbReference type="InterPro" id="IPR046362">
    <property type="entry name" value="Zw10/DSL1_C_sf"/>
</dbReference>
<sequence length="152" mass="16952">MVNTLLLPQIENRVMILVHFVVCHRGRTRCSRSLGPYSNADSEVLADLLTELERTIIHIFNAPPDVELVLDKTQAEAYVNSLARRVPELARLRGILSVLTASTMAVIERVLWNSGQGPLSTVARLEPSELRGLVAALYSKSPARDQLLRQLR</sequence>
<evidence type="ECO:0000313" key="2">
    <source>
        <dbReference type="EMBL" id="TPP64156.1"/>
    </source>
</evidence>
<dbReference type="EMBL" id="SUNJ01004809">
    <property type="protein sequence ID" value="TPP64156.1"/>
    <property type="molecule type" value="Genomic_DNA"/>
</dbReference>
<keyword evidence="2" id="KW-0067">ATP-binding</keyword>
<dbReference type="STRING" id="46835.A0A504YV17"/>
<keyword evidence="2" id="KW-0347">Helicase</keyword>
<feature type="domain" description="ZW10 C-terminal helical" evidence="1">
    <location>
        <begin position="51"/>
        <end position="150"/>
    </location>
</feature>
<keyword evidence="2" id="KW-0547">Nucleotide-binding</keyword>
<dbReference type="Proteomes" id="UP000316759">
    <property type="component" value="Unassembled WGS sequence"/>
</dbReference>
<keyword evidence="2" id="KW-0378">Hydrolase</keyword>
<dbReference type="Pfam" id="PF22766">
    <property type="entry name" value="ZW10_C2"/>
    <property type="match status" value="1"/>
</dbReference>
<evidence type="ECO:0000259" key="1">
    <source>
        <dbReference type="Pfam" id="PF22766"/>
    </source>
</evidence>
<dbReference type="GO" id="GO:0004386">
    <property type="term" value="F:helicase activity"/>
    <property type="evidence" value="ECO:0007669"/>
    <property type="project" value="UniProtKB-KW"/>
</dbReference>
<name>A0A504YV17_FASGI</name>
<gene>
    <name evidence="2" type="ORF">FGIG_11244</name>
</gene>
<evidence type="ECO:0000313" key="3">
    <source>
        <dbReference type="Proteomes" id="UP000316759"/>
    </source>
</evidence>
<proteinExistence type="predicted"/>
<accession>A0A504YV17</accession>
<comment type="caution">
    <text evidence="2">The sequence shown here is derived from an EMBL/GenBank/DDBJ whole genome shotgun (WGS) entry which is preliminary data.</text>
</comment>